<evidence type="ECO:0000313" key="11">
    <source>
        <dbReference type="EMBL" id="GAB0056436.1"/>
    </source>
</evidence>
<keyword evidence="6" id="KW-0067">ATP-binding</keyword>
<keyword evidence="1 9" id="KW-0808">Transferase</keyword>
<protein>
    <submittedName>
        <fullName evidence="11">CCA-adding enzyme</fullName>
        <ecNumber evidence="11">2.7.7.72</ecNumber>
    </submittedName>
</protein>
<dbReference type="Gene3D" id="1.10.246.80">
    <property type="match status" value="1"/>
</dbReference>
<keyword evidence="12" id="KW-1185">Reference proteome</keyword>
<keyword evidence="7" id="KW-0460">Magnesium</keyword>
<accession>A0ABQ0C6B9</accession>
<evidence type="ECO:0000256" key="9">
    <source>
        <dbReference type="RuleBase" id="RU003953"/>
    </source>
</evidence>
<keyword evidence="3 11" id="KW-0548">Nucleotidyltransferase</keyword>
<dbReference type="PANTHER" id="PTHR47545:SF1">
    <property type="entry name" value="MULTIFUNCTIONAL CCA PROTEIN"/>
    <property type="match status" value="1"/>
</dbReference>
<name>A0ABQ0C6B9_9PROT</name>
<dbReference type="Proteomes" id="UP001628193">
    <property type="component" value="Unassembled WGS sequence"/>
</dbReference>
<proteinExistence type="inferred from homology"/>
<dbReference type="InterPro" id="IPR050124">
    <property type="entry name" value="tRNA_CCA-adding_enzyme"/>
</dbReference>
<evidence type="ECO:0000256" key="7">
    <source>
        <dbReference type="ARBA" id="ARBA00022842"/>
    </source>
</evidence>
<keyword evidence="2" id="KW-0819">tRNA processing</keyword>
<keyword evidence="5" id="KW-0547">Nucleotide-binding</keyword>
<dbReference type="RefSeq" id="WP_420904143.1">
    <property type="nucleotide sequence ID" value="NZ_BAAFGK010000002.1"/>
</dbReference>
<evidence type="ECO:0000256" key="3">
    <source>
        <dbReference type="ARBA" id="ARBA00022695"/>
    </source>
</evidence>
<comment type="similarity">
    <text evidence="9">Belongs to the tRNA nucleotidyltransferase/poly(A) polymerase family.</text>
</comment>
<evidence type="ECO:0000256" key="6">
    <source>
        <dbReference type="ARBA" id="ARBA00022840"/>
    </source>
</evidence>
<feature type="domain" description="Poly A polymerase head" evidence="10">
    <location>
        <begin position="107"/>
        <end position="148"/>
    </location>
</feature>
<gene>
    <name evidence="11" type="primary">cca_1</name>
    <name evidence="11" type="ORF">SIID45300_00743</name>
</gene>
<evidence type="ECO:0000259" key="10">
    <source>
        <dbReference type="Pfam" id="PF01743"/>
    </source>
</evidence>
<dbReference type="PANTHER" id="PTHR47545">
    <property type="entry name" value="MULTIFUNCTIONAL CCA PROTEIN"/>
    <property type="match status" value="1"/>
</dbReference>
<evidence type="ECO:0000313" key="12">
    <source>
        <dbReference type="Proteomes" id="UP001628193"/>
    </source>
</evidence>
<dbReference type="SUPFAM" id="SSF81301">
    <property type="entry name" value="Nucleotidyltransferase"/>
    <property type="match status" value="1"/>
</dbReference>
<organism evidence="11 12">
    <name type="scientific">Candidatus Magnetaquiglobus chichijimensis</name>
    <dbReference type="NCBI Taxonomy" id="3141448"/>
    <lineage>
        <taxon>Bacteria</taxon>
        <taxon>Pseudomonadati</taxon>
        <taxon>Pseudomonadota</taxon>
        <taxon>Magnetococcia</taxon>
        <taxon>Magnetococcales</taxon>
        <taxon>Candidatus Magnetaquicoccaceae</taxon>
        <taxon>Candidatus Magnetaquiglobus</taxon>
    </lineage>
</organism>
<sequence>MDAMIPSFPNAFAPFIRSILDDIQRLIGPIYLVGDAPLCGILGKPLPNTLELLVARPLTECRKRLHRGDHHEAVMGHKHNSLIVPLKDWSHPKLIDIACFRSRPGHPATLEEDLLHRDVSVNAMAYTWPNGPLVDPFGGRKDLLNGPIHLVNGQDTLRENPLRALIFFRFAMMLGQPMDARDLTLATQTTLEAIIPEFIREEMDRILSLPLADEESQNQLRLLFASPLGDQVLPHLASLKHQENHAVGDTPWRQVIDATLAISAPADGEEISLLDLRWAILLGGYGLSRLTSHDHMEHSLAQINRRLESLEFSKRRSRRILGLLRNLNTSTNPTDRQLKRYLTSHIPLEGVYRLMQALTAANPAIPESQRIDEELHFQEIRDRCHAVRRAEQRLRPEDLPLSGGEILDMVRLPPGRWLRDLQADLVELVSREPHRNNKAELRAHVTRWIIHQREF</sequence>
<dbReference type="EMBL" id="BAAFGK010000002">
    <property type="protein sequence ID" value="GAB0056436.1"/>
    <property type="molecule type" value="Genomic_DNA"/>
</dbReference>
<dbReference type="GO" id="GO:0004810">
    <property type="term" value="F:CCA tRNA nucleotidyltransferase activity"/>
    <property type="evidence" value="ECO:0007669"/>
    <property type="project" value="UniProtKB-EC"/>
</dbReference>
<dbReference type="EC" id="2.7.7.72" evidence="11"/>
<keyword evidence="8 9" id="KW-0694">RNA-binding</keyword>
<dbReference type="SUPFAM" id="SSF81891">
    <property type="entry name" value="Poly A polymerase C-terminal region-like"/>
    <property type="match status" value="1"/>
</dbReference>
<dbReference type="Pfam" id="PF01743">
    <property type="entry name" value="PolyA_pol"/>
    <property type="match status" value="1"/>
</dbReference>
<evidence type="ECO:0000256" key="4">
    <source>
        <dbReference type="ARBA" id="ARBA00022723"/>
    </source>
</evidence>
<evidence type="ECO:0000256" key="1">
    <source>
        <dbReference type="ARBA" id="ARBA00022679"/>
    </source>
</evidence>
<evidence type="ECO:0000256" key="5">
    <source>
        <dbReference type="ARBA" id="ARBA00022741"/>
    </source>
</evidence>
<evidence type="ECO:0000256" key="2">
    <source>
        <dbReference type="ARBA" id="ARBA00022694"/>
    </source>
</evidence>
<dbReference type="Gene3D" id="1.10.3090.10">
    <property type="entry name" value="cca-adding enzyme, domain 2"/>
    <property type="match status" value="1"/>
</dbReference>
<comment type="caution">
    <text evidence="11">The sequence shown here is derived from an EMBL/GenBank/DDBJ whole genome shotgun (WGS) entry which is preliminary data.</text>
</comment>
<reference evidence="11 12" key="1">
    <citation type="submission" date="2024-09" db="EMBL/GenBank/DDBJ databases">
        <title>Draft genome sequence of Candidatus Magnetaquicoccaceae bacterium FCR-1.</title>
        <authorList>
            <person name="Shimoshige H."/>
            <person name="Shimamura S."/>
            <person name="Taoka A."/>
            <person name="Kobayashi H."/>
            <person name="Maekawa T."/>
        </authorList>
    </citation>
    <scope>NUCLEOTIDE SEQUENCE [LARGE SCALE GENOMIC DNA]</scope>
    <source>
        <strain evidence="11 12">FCR-1</strain>
    </source>
</reference>
<dbReference type="InterPro" id="IPR043519">
    <property type="entry name" value="NT_sf"/>
</dbReference>
<dbReference type="InterPro" id="IPR002646">
    <property type="entry name" value="PolA_pol_head_dom"/>
</dbReference>
<keyword evidence="4" id="KW-0479">Metal-binding</keyword>
<dbReference type="Gene3D" id="3.30.460.10">
    <property type="entry name" value="Beta Polymerase, domain 2"/>
    <property type="match status" value="1"/>
</dbReference>
<evidence type="ECO:0000256" key="8">
    <source>
        <dbReference type="ARBA" id="ARBA00022884"/>
    </source>
</evidence>